<comment type="caution">
    <text evidence="1">The sequence shown here is derived from an EMBL/GenBank/DDBJ whole genome shotgun (WGS) entry which is preliminary data.</text>
</comment>
<dbReference type="InterPro" id="IPR006379">
    <property type="entry name" value="HAD-SF_hydro_IIB"/>
</dbReference>
<gene>
    <name evidence="1" type="ORF">UR08_09375</name>
</gene>
<dbReference type="Proteomes" id="UP000257055">
    <property type="component" value="Unassembled WGS sequence"/>
</dbReference>
<accession>A0A3D8TR28</accession>
<evidence type="ECO:0000313" key="2">
    <source>
        <dbReference type="Proteomes" id="UP000257055"/>
    </source>
</evidence>
<dbReference type="EMBL" id="LARY01000002">
    <property type="protein sequence ID" value="RDX01147.1"/>
    <property type="molecule type" value="Genomic_DNA"/>
</dbReference>
<dbReference type="SFLD" id="SFLDS00003">
    <property type="entry name" value="Haloacid_Dehalogenase"/>
    <property type="match status" value="1"/>
</dbReference>
<dbReference type="Gene3D" id="3.40.50.1000">
    <property type="entry name" value="HAD superfamily/HAD-like"/>
    <property type="match status" value="1"/>
</dbReference>
<dbReference type="SFLD" id="SFLDG01140">
    <property type="entry name" value="C2.B:_Phosphomannomutase_and_P"/>
    <property type="match status" value="1"/>
</dbReference>
<protein>
    <submittedName>
        <fullName evidence="1">Sugar phosphatase</fullName>
    </submittedName>
</protein>
<reference evidence="2" key="1">
    <citation type="submission" date="2015-04" db="EMBL/GenBank/DDBJ databases">
        <authorList>
            <person name="Schardt J."/>
            <person name="Mueller-Herbst S."/>
            <person name="Scherer S."/>
            <person name="Huptas C."/>
        </authorList>
    </citation>
    <scope>NUCLEOTIDE SEQUENCE [LARGE SCALE GENOMIC DNA]</scope>
    <source>
        <strain evidence="2">Kiel-L1</strain>
    </source>
</reference>
<dbReference type="NCBIfam" id="TIGR01484">
    <property type="entry name" value="HAD-SF-IIB"/>
    <property type="match status" value="1"/>
</dbReference>
<dbReference type="Pfam" id="PF08282">
    <property type="entry name" value="Hydrolase_3"/>
    <property type="match status" value="1"/>
</dbReference>
<dbReference type="InterPro" id="IPR023214">
    <property type="entry name" value="HAD_sf"/>
</dbReference>
<dbReference type="SFLD" id="SFLDG01144">
    <property type="entry name" value="C2.B.4:_PGP_Like"/>
    <property type="match status" value="1"/>
</dbReference>
<dbReference type="PROSITE" id="PS01229">
    <property type="entry name" value="COF_2"/>
    <property type="match status" value="1"/>
</dbReference>
<evidence type="ECO:0000313" key="1">
    <source>
        <dbReference type="EMBL" id="RDX01147.1"/>
    </source>
</evidence>
<dbReference type="PANTHER" id="PTHR10000:SF8">
    <property type="entry name" value="HAD SUPERFAMILY HYDROLASE-LIKE, TYPE 3"/>
    <property type="match status" value="1"/>
</dbReference>
<dbReference type="InterPro" id="IPR036412">
    <property type="entry name" value="HAD-like_sf"/>
</dbReference>
<dbReference type="PANTHER" id="PTHR10000">
    <property type="entry name" value="PHOSPHOSERINE PHOSPHATASE"/>
    <property type="match status" value="1"/>
</dbReference>
<sequence>MIKLVAIDIDGTLLNDQHEITEDVKRAIVEAKNRGIKPVLCTGRPLDGIHQSLATPDLFEGGDVAITMNGAMTLETKTRRVVADQALNKADLEVIFDFCDAHSAHVTYFDAEKMYVPHREISILTARDSLLLNMPLYSQLVSEASDAIRIPKVMLLDESEKIEEVMAALTDELKERYYIVRSVPYNLEFLHKHVSKGAALQALSEKLGILPSEVMCLGDAENDVSMFEFAGLPVAMGNATEKIKSLSRHITKTNNEDGVAYALRTWGV</sequence>
<proteinExistence type="predicted"/>
<dbReference type="CDD" id="cd07516">
    <property type="entry name" value="HAD_Pase"/>
    <property type="match status" value="1"/>
</dbReference>
<dbReference type="AlphaFoldDB" id="A0A3D8TR28"/>
<dbReference type="GO" id="GO:0005829">
    <property type="term" value="C:cytosol"/>
    <property type="evidence" value="ECO:0007669"/>
    <property type="project" value="TreeGrafter"/>
</dbReference>
<dbReference type="SUPFAM" id="SSF56784">
    <property type="entry name" value="HAD-like"/>
    <property type="match status" value="1"/>
</dbReference>
<dbReference type="GO" id="GO:0000287">
    <property type="term" value="F:magnesium ion binding"/>
    <property type="evidence" value="ECO:0007669"/>
    <property type="project" value="TreeGrafter"/>
</dbReference>
<name>A0A3D8TR28_9LIST</name>
<dbReference type="GO" id="GO:0016791">
    <property type="term" value="F:phosphatase activity"/>
    <property type="evidence" value="ECO:0007669"/>
    <property type="project" value="TreeGrafter"/>
</dbReference>
<keyword evidence="2" id="KW-1185">Reference proteome</keyword>
<dbReference type="NCBIfam" id="TIGR00099">
    <property type="entry name" value="Cof-subfamily"/>
    <property type="match status" value="1"/>
</dbReference>
<dbReference type="Gene3D" id="3.30.1240.10">
    <property type="match status" value="1"/>
</dbReference>
<dbReference type="RefSeq" id="WP_115753398.1">
    <property type="nucleotide sequence ID" value="NZ_LARY01000002.1"/>
</dbReference>
<dbReference type="PROSITE" id="PS01228">
    <property type="entry name" value="COF_1"/>
    <property type="match status" value="1"/>
</dbReference>
<dbReference type="InterPro" id="IPR000150">
    <property type="entry name" value="Cof"/>
</dbReference>
<organism evidence="1 2">
    <name type="scientific">Listeria kieliensis</name>
    <dbReference type="NCBI Taxonomy" id="1621700"/>
    <lineage>
        <taxon>Bacteria</taxon>
        <taxon>Bacillati</taxon>
        <taxon>Bacillota</taxon>
        <taxon>Bacilli</taxon>
        <taxon>Bacillales</taxon>
        <taxon>Listeriaceae</taxon>
        <taxon>Listeria</taxon>
    </lineage>
</organism>